<evidence type="ECO:0000313" key="1">
    <source>
        <dbReference type="EMBL" id="TQB71748.1"/>
    </source>
</evidence>
<organism evidence="1 2">
    <name type="scientific">Monascus purpureus</name>
    <name type="common">Red mold</name>
    <name type="synonym">Monascus anka</name>
    <dbReference type="NCBI Taxonomy" id="5098"/>
    <lineage>
        <taxon>Eukaryota</taxon>
        <taxon>Fungi</taxon>
        <taxon>Dikarya</taxon>
        <taxon>Ascomycota</taxon>
        <taxon>Pezizomycotina</taxon>
        <taxon>Eurotiomycetes</taxon>
        <taxon>Eurotiomycetidae</taxon>
        <taxon>Eurotiales</taxon>
        <taxon>Aspergillaceae</taxon>
        <taxon>Monascus</taxon>
    </lineage>
</organism>
<dbReference type="AlphaFoldDB" id="A0A507QUM8"/>
<protein>
    <recommendedName>
        <fullName evidence="3">Fungal N-terminal domain-containing protein</fullName>
    </recommendedName>
</protein>
<sequence length="451" mass="51269">MSFPQIGVSDIITTVNVVWTVYESVRDGPRSARWDFHSFRQEFHAIKTLLERIQKVKGSAAKDIRGLGSLYAETIQECAQFVNKHKQLAQARTPTLNGRSDRFGNKVSLLFEKFTWPLERSEAERLRRKLERCLEIATLKSTEETRDAALDFMRIAEHNQLENIEMLKSIKTMTAQISLLLRQCMLEGPNDTDPHDMHHPSQRGNRLRPVFLEPECALSAIPENDEVTPVGSQRYQKALDRIHEISERLSNLTRRLETPETPGRASPLAHSTSHTYMRGVDGVSSETPTTATVFRFLHQVSDDVRDALDMVGYGHEFVPNRDPPQRDHARVEPVQSINETAEGWKQFREWLDFQLVHAFSTNSIDPQPAHSPQSSHHLLLDGISPPPAIPIIRTHSRESDHSIISSPQSTVSMPIPDRKVPLTAHPVKVYEHILLRWAFKTAHCADHLASV</sequence>
<evidence type="ECO:0000313" key="2">
    <source>
        <dbReference type="Proteomes" id="UP000319663"/>
    </source>
</evidence>
<dbReference type="EMBL" id="VIFY01000075">
    <property type="protein sequence ID" value="TQB71748.1"/>
    <property type="molecule type" value="Genomic_DNA"/>
</dbReference>
<gene>
    <name evidence="1" type="ORF">MPDQ_007329</name>
</gene>
<proteinExistence type="predicted"/>
<reference evidence="1 2" key="1">
    <citation type="submission" date="2019-06" db="EMBL/GenBank/DDBJ databases">
        <title>Wine fermentation using esterase from Monascus purpureus.</title>
        <authorList>
            <person name="Geng C."/>
            <person name="Zhang Y."/>
        </authorList>
    </citation>
    <scope>NUCLEOTIDE SEQUENCE [LARGE SCALE GENOMIC DNA]</scope>
    <source>
        <strain evidence="1">HQ1</strain>
    </source>
</reference>
<evidence type="ECO:0008006" key="3">
    <source>
        <dbReference type="Google" id="ProtNLM"/>
    </source>
</evidence>
<accession>A0A507QUM8</accession>
<dbReference type="Proteomes" id="UP000319663">
    <property type="component" value="Unassembled WGS sequence"/>
</dbReference>
<comment type="caution">
    <text evidence="1">The sequence shown here is derived from an EMBL/GenBank/DDBJ whole genome shotgun (WGS) entry which is preliminary data.</text>
</comment>
<name>A0A507QUM8_MONPU</name>
<keyword evidence="2" id="KW-1185">Reference proteome</keyword>